<dbReference type="InterPro" id="IPR027417">
    <property type="entry name" value="P-loop_NTPase"/>
</dbReference>
<keyword evidence="1" id="KW-0677">Repeat</keyword>
<name>A0A292Q0E6_9PEZI</name>
<keyword evidence="4" id="KW-1185">Reference proteome</keyword>
<dbReference type="AlphaFoldDB" id="A0A292Q0E6"/>
<gene>
    <name evidence="3" type="ORF">GSTUAT00003004001</name>
</gene>
<dbReference type="Pfam" id="PF24883">
    <property type="entry name" value="NPHP3_N"/>
    <property type="match status" value="1"/>
</dbReference>
<feature type="domain" description="NACHT" evidence="2">
    <location>
        <begin position="48"/>
        <end position="196"/>
    </location>
</feature>
<feature type="non-terminal residue" evidence="3">
    <location>
        <position position="236"/>
    </location>
</feature>
<reference evidence="3" key="1">
    <citation type="submission" date="2015-10" db="EMBL/GenBank/DDBJ databases">
        <authorList>
            <person name="Regsiter A."/>
            <person name="william w."/>
        </authorList>
    </citation>
    <scope>NUCLEOTIDE SEQUENCE</scope>
    <source>
        <strain evidence="3">Montdore</strain>
    </source>
</reference>
<accession>A0A292Q0E6</accession>
<feature type="non-terminal residue" evidence="3">
    <location>
        <position position="1"/>
    </location>
</feature>
<dbReference type="InterPro" id="IPR056884">
    <property type="entry name" value="NPHP3-like_N"/>
</dbReference>
<dbReference type="SUPFAM" id="SSF52540">
    <property type="entry name" value="P-loop containing nucleoside triphosphate hydrolases"/>
    <property type="match status" value="1"/>
</dbReference>
<proteinExistence type="predicted"/>
<sequence>KLQELQRWFNVVDPSSNYSSALKLREDGTGNWLLRGREYIDWKASRSGLLWLHGIPGCGKSVLSATVVEDVEKLCNSKDDHALAYFYFTFSDREKQNLENMLRSIIGQLPKRPSELGLPAEVVDLYNSTGAIRKSASTEALEDVLLHTIKGFEKTFIILDALDELPKDERGSLLSWIGELMTNHKKVSLSILVTSRLEADIEGSLEPLNPSEISLQPSTIDPDIRAYIQNSLATMD</sequence>
<dbReference type="Gene3D" id="3.40.50.300">
    <property type="entry name" value="P-loop containing nucleotide triphosphate hydrolases"/>
    <property type="match status" value="1"/>
</dbReference>
<organism evidence="3 4">
    <name type="scientific">Tuber aestivum</name>
    <name type="common">summer truffle</name>
    <dbReference type="NCBI Taxonomy" id="59557"/>
    <lineage>
        <taxon>Eukaryota</taxon>
        <taxon>Fungi</taxon>
        <taxon>Dikarya</taxon>
        <taxon>Ascomycota</taxon>
        <taxon>Pezizomycotina</taxon>
        <taxon>Pezizomycetes</taxon>
        <taxon>Pezizales</taxon>
        <taxon>Tuberaceae</taxon>
        <taxon>Tuber</taxon>
    </lineage>
</organism>
<evidence type="ECO:0000313" key="4">
    <source>
        <dbReference type="Proteomes" id="UP001412239"/>
    </source>
</evidence>
<dbReference type="PANTHER" id="PTHR10039">
    <property type="entry name" value="AMELOGENIN"/>
    <property type="match status" value="1"/>
</dbReference>
<dbReference type="Proteomes" id="UP001412239">
    <property type="component" value="Unassembled WGS sequence"/>
</dbReference>
<evidence type="ECO:0000313" key="3">
    <source>
        <dbReference type="EMBL" id="CUS12884.1"/>
    </source>
</evidence>
<dbReference type="PANTHER" id="PTHR10039:SF16">
    <property type="entry name" value="GPI INOSITOL-DEACYLASE"/>
    <property type="match status" value="1"/>
</dbReference>
<dbReference type="EMBL" id="LN890981">
    <property type="protein sequence ID" value="CUS12884.1"/>
    <property type="molecule type" value="Genomic_DNA"/>
</dbReference>
<dbReference type="InterPro" id="IPR007111">
    <property type="entry name" value="NACHT_NTPase"/>
</dbReference>
<evidence type="ECO:0000259" key="2">
    <source>
        <dbReference type="PROSITE" id="PS50837"/>
    </source>
</evidence>
<protein>
    <recommendedName>
        <fullName evidence="2">NACHT domain-containing protein</fullName>
    </recommendedName>
</protein>
<dbReference type="PROSITE" id="PS50837">
    <property type="entry name" value="NACHT"/>
    <property type="match status" value="1"/>
</dbReference>
<evidence type="ECO:0000256" key="1">
    <source>
        <dbReference type="ARBA" id="ARBA00022737"/>
    </source>
</evidence>